<proteinExistence type="inferred from homology"/>
<evidence type="ECO:0000313" key="3">
    <source>
        <dbReference type="EMBL" id="SIT74961.1"/>
    </source>
</evidence>
<dbReference type="PANTHER" id="PTHR31088:SF6">
    <property type="entry name" value="PHAGE SHOCK PROTEIN A"/>
    <property type="match status" value="1"/>
</dbReference>
<dbReference type="PANTHER" id="PTHR31088">
    <property type="entry name" value="MEMBRANE-ASSOCIATED PROTEIN VIPP1, CHLOROPLASTIC"/>
    <property type="match status" value="1"/>
</dbReference>
<evidence type="ECO:0000256" key="1">
    <source>
        <dbReference type="ARBA" id="ARBA00043985"/>
    </source>
</evidence>
<dbReference type="EMBL" id="FTPL01000001">
    <property type="protein sequence ID" value="SIT74961.1"/>
    <property type="molecule type" value="Genomic_DNA"/>
</dbReference>
<keyword evidence="2" id="KW-0175">Coiled coil</keyword>
<evidence type="ECO:0000313" key="4">
    <source>
        <dbReference type="Proteomes" id="UP000187550"/>
    </source>
</evidence>
<dbReference type="InterPro" id="IPR007157">
    <property type="entry name" value="PspA_VIPP1"/>
</dbReference>
<protein>
    <submittedName>
        <fullName evidence="3">Phage shock protein A (PspA) family protein</fullName>
    </submittedName>
</protein>
<evidence type="ECO:0000256" key="2">
    <source>
        <dbReference type="SAM" id="Coils"/>
    </source>
</evidence>
<dbReference type="Proteomes" id="UP000187550">
    <property type="component" value="Unassembled WGS sequence"/>
</dbReference>
<keyword evidence="4" id="KW-1185">Reference proteome</keyword>
<dbReference type="OrthoDB" id="2366053at2"/>
<dbReference type="STRING" id="550447.SAMN05428946_1122"/>
<name>A0A1U7PNH2_9BACI</name>
<feature type="coiled-coil region" evidence="2">
    <location>
        <begin position="104"/>
        <end position="138"/>
    </location>
</feature>
<feature type="coiled-coil region" evidence="2">
    <location>
        <begin position="50"/>
        <end position="77"/>
    </location>
</feature>
<organism evidence="3 4">
    <name type="scientific">Edaphobacillus lindanitolerans</name>
    <dbReference type="NCBI Taxonomy" id="550447"/>
    <lineage>
        <taxon>Bacteria</taxon>
        <taxon>Bacillati</taxon>
        <taxon>Bacillota</taxon>
        <taxon>Bacilli</taxon>
        <taxon>Bacillales</taxon>
        <taxon>Bacillaceae</taxon>
        <taxon>Edaphobacillus</taxon>
    </lineage>
</organism>
<comment type="similarity">
    <text evidence="1">Belongs to the PspA/Vipp/IM30 family.</text>
</comment>
<gene>
    <name evidence="3" type="ORF">SAMN05428946_1122</name>
</gene>
<sequence length="212" mass="24491">MNTLWNRIKYSVQADLHDLLDKKEQHNPITMLNEYIRAAEKQTDSTGRLLDRQAKLKAELEKERTEAAAMLEKRRDQLELAEKAGEEDLAEFARDEVRAYGTRVSELEGSILETENELIALERKFEEMKHKVKDMKVRQLQLMGKENATRAHRRMDAVIGREDSGPVASYGEMREYIENLGGPKPQAEADRSTMERRLDALTIIEECEKESV</sequence>
<reference evidence="4" key="1">
    <citation type="submission" date="2017-01" db="EMBL/GenBank/DDBJ databases">
        <authorList>
            <person name="Varghese N."/>
            <person name="Submissions S."/>
        </authorList>
    </citation>
    <scope>NUCLEOTIDE SEQUENCE [LARGE SCALE GENOMIC DNA]</scope>
    <source>
        <strain evidence="4">MNA4</strain>
    </source>
</reference>
<dbReference type="Pfam" id="PF04012">
    <property type="entry name" value="PspA_IM30"/>
    <property type="match status" value="1"/>
</dbReference>
<accession>A0A1U7PNH2</accession>
<dbReference type="RefSeq" id="WP_076757329.1">
    <property type="nucleotide sequence ID" value="NZ_FTPL01000001.1"/>
</dbReference>
<dbReference type="AlphaFoldDB" id="A0A1U7PNH2"/>